<evidence type="ECO:0000313" key="4">
    <source>
        <dbReference type="Proteomes" id="UP000199623"/>
    </source>
</evidence>
<dbReference type="Proteomes" id="UP000199623">
    <property type="component" value="Unassembled WGS sequence"/>
</dbReference>
<dbReference type="STRING" id="200378.SAMN05216553_11135"/>
<protein>
    <recommendedName>
        <fullName evidence="2">DUF4873 domain-containing protein</fullName>
    </recommendedName>
</protein>
<evidence type="ECO:0000256" key="1">
    <source>
        <dbReference type="SAM" id="MobiDB-lite"/>
    </source>
</evidence>
<dbReference type="InterPro" id="IPR032371">
    <property type="entry name" value="DUF4873"/>
</dbReference>
<evidence type="ECO:0000259" key="2">
    <source>
        <dbReference type="Pfam" id="PF16170"/>
    </source>
</evidence>
<feature type="region of interest" description="Disordered" evidence="1">
    <location>
        <begin position="74"/>
        <end position="108"/>
    </location>
</feature>
<evidence type="ECO:0000313" key="3">
    <source>
        <dbReference type="EMBL" id="SDG75082.1"/>
    </source>
</evidence>
<reference evidence="4" key="1">
    <citation type="submission" date="2016-10" db="EMBL/GenBank/DDBJ databases">
        <authorList>
            <person name="Varghese N."/>
            <person name="Submissions S."/>
        </authorList>
    </citation>
    <scope>NUCLEOTIDE SEQUENCE [LARGE SCALE GENOMIC DNA]</scope>
    <source>
        <strain evidence="4">CGMCC 4.3506</strain>
    </source>
</reference>
<proteinExistence type="predicted"/>
<dbReference type="EMBL" id="FNCC01000011">
    <property type="protein sequence ID" value="SDG75082.1"/>
    <property type="molecule type" value="Genomic_DNA"/>
</dbReference>
<gene>
    <name evidence="3" type="ORF">SAMN05216553_11135</name>
</gene>
<dbReference type="Pfam" id="PF16170">
    <property type="entry name" value="DUF4873"/>
    <property type="match status" value="1"/>
</dbReference>
<feature type="domain" description="DUF4873" evidence="2">
    <location>
        <begin position="12"/>
        <end position="102"/>
    </location>
</feature>
<dbReference type="AlphaFoldDB" id="A0A1G7WT33"/>
<name>A0A1G7WT33_9PSEU</name>
<sequence>MSEHEHEHEHDEEGYTGPATLVFDSGELAVEVDLRGHFQPIDGRFHWYGRVKADEEVTARVEGGARSALLRTPGGEARTTLTDQDPWGRYRVGGTSTPPYEIVQPATH</sequence>
<dbReference type="RefSeq" id="WP_090053124.1">
    <property type="nucleotide sequence ID" value="NZ_FNCC01000011.1"/>
</dbReference>
<accession>A0A1G7WT33</accession>
<keyword evidence="4" id="KW-1185">Reference proteome</keyword>
<organism evidence="3 4">
    <name type="scientific">Lentzea fradiae</name>
    <dbReference type="NCBI Taxonomy" id="200378"/>
    <lineage>
        <taxon>Bacteria</taxon>
        <taxon>Bacillati</taxon>
        <taxon>Actinomycetota</taxon>
        <taxon>Actinomycetes</taxon>
        <taxon>Pseudonocardiales</taxon>
        <taxon>Pseudonocardiaceae</taxon>
        <taxon>Lentzea</taxon>
    </lineage>
</organism>
<dbReference type="OrthoDB" id="3683556at2"/>